<dbReference type="RefSeq" id="WP_221047456.1">
    <property type="nucleotide sequence ID" value="NZ_AP019782.1"/>
</dbReference>
<keyword evidence="6" id="KW-0256">Endoplasmic reticulum</keyword>
<dbReference type="GO" id="GO:0071586">
    <property type="term" value="P:CAAX-box protein processing"/>
    <property type="evidence" value="ECO:0007669"/>
    <property type="project" value="InterPro"/>
</dbReference>
<evidence type="ECO:0000259" key="15">
    <source>
        <dbReference type="Pfam" id="PF01435"/>
    </source>
</evidence>
<dbReference type="KEGG" id="moz:MoryE10_28730"/>
<keyword evidence="8 14" id="KW-1133">Transmembrane helix</keyword>
<feature type="transmembrane region" description="Helical" evidence="14">
    <location>
        <begin position="321"/>
        <end position="342"/>
    </location>
</feature>
<feature type="transmembrane region" description="Helical" evidence="14">
    <location>
        <begin position="6"/>
        <end position="24"/>
    </location>
</feature>
<feature type="domain" description="Peptidase M48" evidence="15">
    <location>
        <begin position="208"/>
        <end position="410"/>
    </location>
</feature>
<dbReference type="CDD" id="cd07343">
    <property type="entry name" value="M48A_Zmpste24p_like"/>
    <property type="match status" value="1"/>
</dbReference>
<keyword evidence="18" id="KW-1185">Reference proteome</keyword>
<dbReference type="InterPro" id="IPR032456">
    <property type="entry name" value="Peptidase_M48_N"/>
</dbReference>
<evidence type="ECO:0000313" key="18">
    <source>
        <dbReference type="Proteomes" id="UP000824988"/>
    </source>
</evidence>
<evidence type="ECO:0000313" key="17">
    <source>
        <dbReference type="EMBL" id="BBL72267.1"/>
    </source>
</evidence>
<dbReference type="GO" id="GO:0046872">
    <property type="term" value="F:metal ion binding"/>
    <property type="evidence" value="ECO:0007669"/>
    <property type="project" value="UniProtKB-KW"/>
</dbReference>
<keyword evidence="9 13" id="KW-0482">Metalloprotease</keyword>
<keyword evidence="3 14" id="KW-0812">Transmembrane</keyword>
<sequence>MNTMTTVFLAALTVALGLQTWLWRRQAAHVKAHRGEVPAAFRDSFPLESHQKAADYTLDKGNLGEKERAFGALVTLGFTLGGGIDWIAGLWSASSWSATLQGMATILTFFLAAQLLDLPFDLYRTFVLEQRHGFNRNTPRQFATDLLMQWALTLALGGPLLWLILWVMDGAGLWWLWAWAILMGFSLVMAWAYPTFIAPLFNRFTPLADDALRSRVEALLERCGFHSKGIFVMDGSRRSGHGNAYFTGIGNNKRIVFFDTLLTTLNHDEVEAVLAHELGHFKRKHVVKMLGVSATTTLAGFALLGWLAGNDWFYHGLGVSQPSNAAALMLFMLVSPSFTLFLQPLMAMFQRKNEFEADDFAAEHAKSTALVSALVKLYRDNASTLTPDPVYSAFHYSHPPAADRIGHLNAKTA</sequence>
<feature type="active site" description="Proton donor" evidence="11">
    <location>
        <position position="358"/>
    </location>
</feature>
<comment type="subcellular location">
    <subcellularLocation>
        <location evidence="1">Endoplasmic reticulum membrane</location>
        <topology evidence="1">Multi-pass membrane protein</topology>
    </subcellularLocation>
</comment>
<feature type="binding site" evidence="12">
    <location>
        <position position="276"/>
    </location>
    <ligand>
        <name>Zn(2+)</name>
        <dbReference type="ChEBI" id="CHEBI:29105"/>
        <note>catalytic</note>
    </ligand>
</feature>
<dbReference type="EMBL" id="AP019782">
    <property type="protein sequence ID" value="BBL72267.1"/>
    <property type="molecule type" value="Genomic_DNA"/>
</dbReference>
<evidence type="ECO:0000256" key="3">
    <source>
        <dbReference type="ARBA" id="ARBA00022692"/>
    </source>
</evidence>
<dbReference type="PANTHER" id="PTHR10120">
    <property type="entry name" value="CAAX PRENYL PROTEASE 1"/>
    <property type="match status" value="1"/>
</dbReference>
<dbReference type="FunFam" id="3.30.2010.10:FF:000002">
    <property type="entry name" value="CAAX prenyl protease"/>
    <property type="match status" value="1"/>
</dbReference>
<evidence type="ECO:0000256" key="12">
    <source>
        <dbReference type="PIRSR" id="PIRSR627057-2"/>
    </source>
</evidence>
<feature type="domain" description="CAAX prenyl protease 1 N-terminal" evidence="16">
    <location>
        <begin position="26"/>
        <end position="203"/>
    </location>
</feature>
<feature type="transmembrane region" description="Helical" evidence="14">
    <location>
        <begin position="147"/>
        <end position="168"/>
    </location>
</feature>
<organism evidence="17 18">
    <name type="scientific">Methylogaea oryzae</name>
    <dbReference type="NCBI Taxonomy" id="1295382"/>
    <lineage>
        <taxon>Bacteria</taxon>
        <taxon>Pseudomonadati</taxon>
        <taxon>Pseudomonadota</taxon>
        <taxon>Gammaproteobacteria</taxon>
        <taxon>Methylococcales</taxon>
        <taxon>Methylococcaceae</taxon>
        <taxon>Methylogaea</taxon>
    </lineage>
</organism>
<evidence type="ECO:0000256" key="2">
    <source>
        <dbReference type="ARBA" id="ARBA00022670"/>
    </source>
</evidence>
<dbReference type="Pfam" id="PF01435">
    <property type="entry name" value="Peptidase_M48"/>
    <property type="match status" value="1"/>
</dbReference>
<feature type="active site" evidence="11">
    <location>
        <position position="277"/>
    </location>
</feature>
<evidence type="ECO:0000256" key="10">
    <source>
        <dbReference type="ARBA" id="ARBA00023136"/>
    </source>
</evidence>
<feature type="transmembrane region" description="Helical" evidence="14">
    <location>
        <begin position="174"/>
        <end position="193"/>
    </location>
</feature>
<dbReference type="InterPro" id="IPR001915">
    <property type="entry name" value="Peptidase_M48"/>
</dbReference>
<dbReference type="Proteomes" id="UP000824988">
    <property type="component" value="Chromosome"/>
</dbReference>
<evidence type="ECO:0000256" key="13">
    <source>
        <dbReference type="RuleBase" id="RU003983"/>
    </source>
</evidence>
<evidence type="ECO:0000256" key="5">
    <source>
        <dbReference type="ARBA" id="ARBA00022801"/>
    </source>
</evidence>
<dbReference type="InterPro" id="IPR027057">
    <property type="entry name" value="CAXX_Prtase_1"/>
</dbReference>
<dbReference type="Pfam" id="PF16491">
    <property type="entry name" value="Peptidase_M48_N"/>
    <property type="match status" value="1"/>
</dbReference>
<keyword evidence="10 14" id="KW-0472">Membrane</keyword>
<dbReference type="GO" id="GO:0004222">
    <property type="term" value="F:metalloendopeptidase activity"/>
    <property type="evidence" value="ECO:0007669"/>
    <property type="project" value="InterPro"/>
</dbReference>
<evidence type="ECO:0000256" key="1">
    <source>
        <dbReference type="ARBA" id="ARBA00004477"/>
    </source>
</evidence>
<evidence type="ECO:0000256" key="11">
    <source>
        <dbReference type="PIRSR" id="PIRSR627057-1"/>
    </source>
</evidence>
<evidence type="ECO:0000256" key="7">
    <source>
        <dbReference type="ARBA" id="ARBA00022833"/>
    </source>
</evidence>
<gene>
    <name evidence="17" type="ORF">MoryE10_28730</name>
</gene>
<proteinExistence type="inferred from homology"/>
<comment type="similarity">
    <text evidence="13">Belongs to the peptidase M48 family.</text>
</comment>
<evidence type="ECO:0000256" key="14">
    <source>
        <dbReference type="SAM" id="Phobius"/>
    </source>
</evidence>
<evidence type="ECO:0000256" key="8">
    <source>
        <dbReference type="ARBA" id="ARBA00022989"/>
    </source>
</evidence>
<evidence type="ECO:0000256" key="6">
    <source>
        <dbReference type="ARBA" id="ARBA00022824"/>
    </source>
</evidence>
<dbReference type="AlphaFoldDB" id="A0A8D4VTE4"/>
<feature type="transmembrane region" description="Helical" evidence="14">
    <location>
        <begin position="103"/>
        <end position="126"/>
    </location>
</feature>
<evidence type="ECO:0000256" key="4">
    <source>
        <dbReference type="ARBA" id="ARBA00022723"/>
    </source>
</evidence>
<keyword evidence="5 13" id="KW-0378">Hydrolase</keyword>
<keyword evidence="4 12" id="KW-0479">Metal-binding</keyword>
<name>A0A8D4VTE4_9GAMM</name>
<protein>
    <submittedName>
        <fullName evidence="17">Peptidase</fullName>
    </submittedName>
</protein>
<evidence type="ECO:0000259" key="16">
    <source>
        <dbReference type="Pfam" id="PF16491"/>
    </source>
</evidence>
<keyword evidence="7 12" id="KW-0862">Zinc</keyword>
<feature type="transmembrane region" description="Helical" evidence="14">
    <location>
        <begin position="70"/>
        <end position="91"/>
    </location>
</feature>
<comment type="cofactor">
    <cofactor evidence="12 13">
        <name>Zn(2+)</name>
        <dbReference type="ChEBI" id="CHEBI:29105"/>
    </cofactor>
    <text evidence="12 13">Binds 1 zinc ion per subunit.</text>
</comment>
<keyword evidence="2 13" id="KW-0645">Protease</keyword>
<evidence type="ECO:0000256" key="9">
    <source>
        <dbReference type="ARBA" id="ARBA00023049"/>
    </source>
</evidence>
<accession>A0A8D4VTE4</accession>
<feature type="binding site" evidence="12">
    <location>
        <position position="280"/>
    </location>
    <ligand>
        <name>Zn(2+)</name>
        <dbReference type="ChEBI" id="CHEBI:29105"/>
        <note>catalytic</note>
    </ligand>
</feature>
<feature type="transmembrane region" description="Helical" evidence="14">
    <location>
        <begin position="289"/>
        <end position="309"/>
    </location>
</feature>
<feature type="binding site" evidence="12">
    <location>
        <position position="354"/>
    </location>
    <ligand>
        <name>Zn(2+)</name>
        <dbReference type="ChEBI" id="CHEBI:29105"/>
        <note>catalytic</note>
    </ligand>
</feature>
<reference evidence="17" key="1">
    <citation type="submission" date="2019-06" db="EMBL/GenBank/DDBJ databases">
        <title>Complete genome sequence of Methylogaea oryzae strain JCM16910.</title>
        <authorList>
            <person name="Asakawa S."/>
        </authorList>
    </citation>
    <scope>NUCLEOTIDE SEQUENCE</scope>
    <source>
        <strain evidence="17">E10</strain>
    </source>
</reference>